<evidence type="ECO:0000256" key="4">
    <source>
        <dbReference type="SAM" id="SignalP"/>
    </source>
</evidence>
<keyword evidence="3 4" id="KW-0732">Signal</keyword>
<comment type="subcellular location">
    <subcellularLocation>
        <location evidence="1">Secreted</location>
    </subcellularLocation>
</comment>
<proteinExistence type="predicted"/>
<dbReference type="InterPro" id="IPR012334">
    <property type="entry name" value="Pectin_lyas_fold"/>
</dbReference>
<evidence type="ECO:0000256" key="3">
    <source>
        <dbReference type="ARBA" id="ARBA00022729"/>
    </source>
</evidence>
<name>A0ABZ0GQB6_9GAMM</name>
<dbReference type="Proteomes" id="UP001301442">
    <property type="component" value="Chromosome"/>
</dbReference>
<dbReference type="Gene3D" id="2.60.40.10">
    <property type="entry name" value="Immunoglobulins"/>
    <property type="match status" value="1"/>
</dbReference>
<dbReference type="InterPro" id="IPR013783">
    <property type="entry name" value="Ig-like_fold"/>
</dbReference>
<protein>
    <submittedName>
        <fullName evidence="5">Right-handed parallel beta-helix repeat-containing protein</fullName>
    </submittedName>
</protein>
<dbReference type="Gene3D" id="2.160.20.10">
    <property type="entry name" value="Single-stranded right-handed beta-helix, Pectin lyase-like"/>
    <property type="match status" value="2"/>
</dbReference>
<organism evidence="5 6">
    <name type="scientific">Thalassotalea fonticola</name>
    <dbReference type="NCBI Taxonomy" id="3065649"/>
    <lineage>
        <taxon>Bacteria</taxon>
        <taxon>Pseudomonadati</taxon>
        <taxon>Pseudomonadota</taxon>
        <taxon>Gammaproteobacteria</taxon>
        <taxon>Alteromonadales</taxon>
        <taxon>Colwelliaceae</taxon>
        <taxon>Thalassotalea</taxon>
    </lineage>
</organism>
<dbReference type="PANTHER" id="PTHR40088:SF2">
    <property type="entry name" value="SECRETED SUGAR HYDROLASE"/>
    <property type="match status" value="1"/>
</dbReference>
<dbReference type="EMBL" id="CP136600">
    <property type="protein sequence ID" value="WOH38147.1"/>
    <property type="molecule type" value="Genomic_DNA"/>
</dbReference>
<evidence type="ECO:0000256" key="1">
    <source>
        <dbReference type="ARBA" id="ARBA00004613"/>
    </source>
</evidence>
<dbReference type="InterPro" id="IPR052052">
    <property type="entry name" value="Polysaccharide_Lyase_9"/>
</dbReference>
<reference evidence="5 6" key="1">
    <citation type="submission" date="2023-09" db="EMBL/GenBank/DDBJ databases">
        <authorList>
            <person name="Qi X."/>
        </authorList>
    </citation>
    <scope>NUCLEOTIDE SEQUENCE [LARGE SCALE GENOMIC DNA]</scope>
    <source>
        <strain evidence="5 6">S1-1</strain>
    </source>
</reference>
<feature type="chain" id="PRO_5046055897" evidence="4">
    <location>
        <begin position="24"/>
        <end position="903"/>
    </location>
</feature>
<evidence type="ECO:0000256" key="2">
    <source>
        <dbReference type="ARBA" id="ARBA00022525"/>
    </source>
</evidence>
<dbReference type="PANTHER" id="PTHR40088">
    <property type="entry name" value="PECTATE LYASE (EUROFUNG)"/>
    <property type="match status" value="1"/>
</dbReference>
<evidence type="ECO:0000313" key="5">
    <source>
        <dbReference type="EMBL" id="WOH38147.1"/>
    </source>
</evidence>
<dbReference type="InterPro" id="IPR011050">
    <property type="entry name" value="Pectin_lyase_fold/virulence"/>
</dbReference>
<feature type="signal peptide" evidence="4">
    <location>
        <begin position="1"/>
        <end position="23"/>
    </location>
</feature>
<dbReference type="SUPFAM" id="SSF51126">
    <property type="entry name" value="Pectin lyase-like"/>
    <property type="match status" value="1"/>
</dbReference>
<accession>A0ABZ0GQB6</accession>
<keyword evidence="6" id="KW-1185">Reference proteome</keyword>
<evidence type="ECO:0000313" key="6">
    <source>
        <dbReference type="Proteomes" id="UP001301442"/>
    </source>
</evidence>
<gene>
    <name evidence="5" type="ORF">RI844_02620</name>
</gene>
<sequence>MYRACMITIMTIGLGLLPLPGKATQTVQQVEADAIYVSPQGKAKNSGSKSSPVATMAQAFKLAKAGQTIYLRAGRYHGTEALRNLKGEAGKPITVSAYPGEQVIFDGSQDVQQLAAGESLVNIQAGGTGWLPHKGHIYKMQLQQDIWQLFVFDKNGVEQMVPARWPNAKFSDGSIYLRSAWATAKNALNKDGRYSYNPVMNKIKTGVKAKDIVDNCFDSEMDLTNLAELQKLDAKMCFGVSIDAPPEHKRQLSKADQELLKKRPWKSINNNADNYGHDLAAQTFDATGAMAILNYGHWRTWARPVVSHDGDSFSHIATPHLYGTGHYYYLEAALSLLDQEEEWFYDKNTHTLYLWAPNSIALNKQTLAVRAKVQANAFTIKNADYVTFKDLNFFATTFTCLRCDQMIFDQLNLQYAGSSRRMLKQWGQVSTHKSGRKLLIDATPDIVIIDGKYNSNSNNSSGSVIRNSSFIDSDGPALQFHGNDNQIINNRFTNIDYTGAEGWPFQAAINTFKGKNNTFSYNTFYNTGLSQMYRAHSGDITHNYVDNIGWAQTDGAAIGANNTGLAVAYNWAFSDHDKGIRIDAAYPPTHVSQWHTDNYIHHNVTMNNRGIVAKGWRHRIYNNTIIDKGYRDPVSGVVDVEPPRLVLNNDTALVQRFNVTEQQMGCKVGIDCGANLGTISANNLAPYILAGLGKRVDRKTQLLAEQHHDHETSIVGGVSVSELLRDPQNYDFRAKDNSPISNKGVALNTFSKTELYNDYQGLPDNVDYIGAYATNDKHYSIPGQRQALASFPIPLHGSNNAKIDSDLIWREALSANEYRLYFANSQQQLSKMAKPTASYEADVETYPGIRAANNIYTPEKLSSGNTYFWRVDVVVGEQVHKGKIWQFTVEQNIQTTNNKEQGL</sequence>
<keyword evidence="2" id="KW-0964">Secreted</keyword>
<dbReference type="RefSeq" id="WP_348396920.1">
    <property type="nucleotide sequence ID" value="NZ_CP136600.1"/>
</dbReference>